<proteinExistence type="predicted"/>
<dbReference type="EMBL" id="BMOK01000007">
    <property type="protein sequence ID" value="GGL55916.1"/>
    <property type="molecule type" value="Genomic_DNA"/>
</dbReference>
<name>A0A917S5G3_9BACL</name>
<reference evidence="1" key="1">
    <citation type="journal article" date="2014" name="Int. J. Syst. Evol. Microbiol.">
        <title>Complete genome sequence of Corynebacterium casei LMG S-19264T (=DSM 44701T), isolated from a smear-ripened cheese.</title>
        <authorList>
            <consortium name="US DOE Joint Genome Institute (JGI-PGF)"/>
            <person name="Walter F."/>
            <person name="Albersmeier A."/>
            <person name="Kalinowski J."/>
            <person name="Ruckert C."/>
        </authorList>
    </citation>
    <scope>NUCLEOTIDE SEQUENCE</scope>
    <source>
        <strain evidence="1">JCM 15325</strain>
    </source>
</reference>
<gene>
    <name evidence="1" type="ORF">GCM10007968_20040</name>
</gene>
<organism evidence="1 2">
    <name type="scientific">Sporolactobacillus putidus</name>
    <dbReference type="NCBI Taxonomy" id="492735"/>
    <lineage>
        <taxon>Bacteria</taxon>
        <taxon>Bacillati</taxon>
        <taxon>Bacillota</taxon>
        <taxon>Bacilli</taxon>
        <taxon>Bacillales</taxon>
        <taxon>Sporolactobacillaceae</taxon>
        <taxon>Sporolactobacillus</taxon>
    </lineage>
</organism>
<dbReference type="RefSeq" id="WP_188802966.1">
    <property type="nucleotide sequence ID" value="NZ_BMOK01000007.1"/>
</dbReference>
<reference evidence="1" key="2">
    <citation type="submission" date="2020-09" db="EMBL/GenBank/DDBJ databases">
        <authorList>
            <person name="Sun Q."/>
            <person name="Ohkuma M."/>
        </authorList>
    </citation>
    <scope>NUCLEOTIDE SEQUENCE</scope>
    <source>
        <strain evidence="1">JCM 15325</strain>
    </source>
</reference>
<dbReference type="AlphaFoldDB" id="A0A917S5G3"/>
<sequence>MTVRIKISGKEYAVKESIRNVKRTYKIQQMFLKLGSKVNIDGENATPKQIEEAISANVDSFDDIMNYIADVINDKRLTVDFMEDNLTTEELTQVMTELINGILHIEEKDEEVKQVKKLASAKRSKA</sequence>
<dbReference type="Pfam" id="PF23857">
    <property type="entry name" value="Phage_TAC_19"/>
    <property type="match status" value="1"/>
</dbReference>
<comment type="caution">
    <text evidence="1">The sequence shown here is derived from an EMBL/GenBank/DDBJ whole genome shotgun (WGS) entry which is preliminary data.</text>
</comment>
<dbReference type="InterPro" id="IPR057006">
    <property type="entry name" value="Phage_TAC_19"/>
</dbReference>
<dbReference type="NCBIfam" id="NF047360">
    <property type="entry name" value="tail_chap_PVL"/>
    <property type="match status" value="1"/>
</dbReference>
<evidence type="ECO:0000313" key="2">
    <source>
        <dbReference type="Proteomes" id="UP000654670"/>
    </source>
</evidence>
<evidence type="ECO:0000313" key="1">
    <source>
        <dbReference type="EMBL" id="GGL55916.1"/>
    </source>
</evidence>
<dbReference type="Proteomes" id="UP000654670">
    <property type="component" value="Unassembled WGS sequence"/>
</dbReference>
<protein>
    <submittedName>
        <fullName evidence="1">Uncharacterized protein</fullName>
    </submittedName>
</protein>
<accession>A0A917S5G3</accession>
<keyword evidence="2" id="KW-1185">Reference proteome</keyword>